<dbReference type="GO" id="GO:0005975">
    <property type="term" value="P:carbohydrate metabolic process"/>
    <property type="evidence" value="ECO:0007669"/>
    <property type="project" value="TreeGrafter"/>
</dbReference>
<dbReference type="PROSITE" id="PS50175">
    <property type="entry name" value="ASP_PROT_RETROV"/>
    <property type="match status" value="1"/>
</dbReference>
<dbReference type="Gene3D" id="2.40.70.10">
    <property type="entry name" value="Acid Proteases"/>
    <property type="match status" value="1"/>
</dbReference>
<evidence type="ECO:0000256" key="4">
    <source>
        <dbReference type="ARBA" id="ARBA00022722"/>
    </source>
</evidence>
<dbReference type="GO" id="GO:0004190">
    <property type="term" value="F:aspartic-type endopeptidase activity"/>
    <property type="evidence" value="ECO:0007669"/>
    <property type="project" value="InterPro"/>
</dbReference>
<dbReference type="SUPFAM" id="SSF50630">
    <property type="entry name" value="Acid proteases"/>
    <property type="match status" value="1"/>
</dbReference>
<evidence type="ECO:0000256" key="7">
    <source>
        <dbReference type="ARBA" id="ARBA00022918"/>
    </source>
</evidence>
<evidence type="ECO:0000259" key="8">
    <source>
        <dbReference type="PROSITE" id="PS50175"/>
    </source>
</evidence>
<accession>A0A9Q1D436</accession>
<dbReference type="GO" id="GO:0004519">
    <property type="term" value="F:endonuclease activity"/>
    <property type="evidence" value="ECO:0007669"/>
    <property type="project" value="UniProtKB-KW"/>
</dbReference>
<proteinExistence type="predicted"/>
<keyword evidence="6" id="KW-0378">Hydrolase</keyword>
<reference evidence="9" key="1">
    <citation type="journal article" date="2023" name="Science">
        <title>Genome structures resolve the early diversification of teleost fishes.</title>
        <authorList>
            <person name="Parey E."/>
            <person name="Louis A."/>
            <person name="Montfort J."/>
            <person name="Bouchez O."/>
            <person name="Roques C."/>
            <person name="Iampietro C."/>
            <person name="Lluch J."/>
            <person name="Castinel A."/>
            <person name="Donnadieu C."/>
            <person name="Desvignes T."/>
            <person name="Floi Bucao C."/>
            <person name="Jouanno E."/>
            <person name="Wen M."/>
            <person name="Mejri S."/>
            <person name="Dirks R."/>
            <person name="Jansen H."/>
            <person name="Henkel C."/>
            <person name="Chen W.J."/>
            <person name="Zahm M."/>
            <person name="Cabau C."/>
            <person name="Klopp C."/>
            <person name="Thompson A.W."/>
            <person name="Robinson-Rechavi M."/>
            <person name="Braasch I."/>
            <person name="Lecointre G."/>
            <person name="Bobe J."/>
            <person name="Postlethwait J.H."/>
            <person name="Berthelot C."/>
            <person name="Roest Crollius H."/>
            <person name="Guiguen Y."/>
        </authorList>
    </citation>
    <scope>NUCLEOTIDE SEQUENCE</scope>
    <source>
        <strain evidence="9">Concon-B</strain>
    </source>
</reference>
<keyword evidence="10" id="KW-1185">Reference proteome</keyword>
<dbReference type="FunFam" id="3.10.10.10:FF:000007">
    <property type="entry name" value="Retrovirus-related Pol polyprotein from transposon 17.6-like Protein"/>
    <property type="match status" value="1"/>
</dbReference>
<evidence type="ECO:0000256" key="1">
    <source>
        <dbReference type="ARBA" id="ARBA00022670"/>
    </source>
</evidence>
<dbReference type="InterPro" id="IPR000477">
    <property type="entry name" value="RT_dom"/>
</dbReference>
<dbReference type="PANTHER" id="PTHR22901">
    <property type="entry name" value="SIALATE O-ACETYLESTERASE"/>
    <property type="match status" value="1"/>
</dbReference>
<dbReference type="EMBL" id="JAFJMO010000014">
    <property type="protein sequence ID" value="KAJ8257124.1"/>
    <property type="molecule type" value="Genomic_DNA"/>
</dbReference>
<dbReference type="InterPro" id="IPR001995">
    <property type="entry name" value="Peptidase_A2_cat"/>
</dbReference>
<keyword evidence="7" id="KW-0695">RNA-directed DNA polymerase</keyword>
<keyword evidence="1" id="KW-0645">Protease</keyword>
<dbReference type="Gene3D" id="3.40.50.1110">
    <property type="entry name" value="SGNH hydrolase"/>
    <property type="match status" value="1"/>
</dbReference>
<dbReference type="GO" id="GO:0006508">
    <property type="term" value="P:proteolysis"/>
    <property type="evidence" value="ECO:0007669"/>
    <property type="project" value="UniProtKB-KW"/>
</dbReference>
<name>A0A9Q1D436_CONCO</name>
<evidence type="ECO:0000256" key="5">
    <source>
        <dbReference type="ARBA" id="ARBA00022759"/>
    </source>
</evidence>
<evidence type="ECO:0000256" key="3">
    <source>
        <dbReference type="ARBA" id="ARBA00022695"/>
    </source>
</evidence>
<dbReference type="AlphaFoldDB" id="A0A9Q1D436"/>
<dbReference type="OrthoDB" id="42638at2759"/>
<dbReference type="Gene3D" id="3.10.10.10">
    <property type="entry name" value="HIV Type 1 Reverse Transcriptase, subunit A, domain 1"/>
    <property type="match status" value="1"/>
</dbReference>
<protein>
    <recommendedName>
        <fullName evidence="8">Peptidase A2 domain-containing protein</fullName>
    </recommendedName>
</protein>
<dbReference type="InterPro" id="IPR039329">
    <property type="entry name" value="SIAE"/>
</dbReference>
<dbReference type="GO" id="GO:0003964">
    <property type="term" value="F:RNA-directed DNA polymerase activity"/>
    <property type="evidence" value="ECO:0007669"/>
    <property type="project" value="UniProtKB-KW"/>
</dbReference>
<keyword evidence="2" id="KW-0808">Transferase</keyword>
<dbReference type="SUPFAM" id="SSF52266">
    <property type="entry name" value="SGNH hydrolase"/>
    <property type="match status" value="1"/>
</dbReference>
<dbReference type="InterPro" id="IPR005181">
    <property type="entry name" value="SASA"/>
</dbReference>
<comment type="caution">
    <text evidence="9">The sequence shown here is derived from an EMBL/GenBank/DDBJ whole genome shotgun (WGS) entry which is preliminary data.</text>
</comment>
<keyword evidence="5" id="KW-0255">Endonuclease</keyword>
<dbReference type="Pfam" id="PF03629">
    <property type="entry name" value="SASA"/>
    <property type="match status" value="1"/>
</dbReference>
<dbReference type="Pfam" id="PF00078">
    <property type="entry name" value="RVT_1"/>
    <property type="match status" value="1"/>
</dbReference>
<dbReference type="SUPFAM" id="SSF56672">
    <property type="entry name" value="DNA/RNA polymerases"/>
    <property type="match status" value="1"/>
</dbReference>
<organism evidence="9 10">
    <name type="scientific">Conger conger</name>
    <name type="common">Conger eel</name>
    <name type="synonym">Muraena conger</name>
    <dbReference type="NCBI Taxonomy" id="82655"/>
    <lineage>
        <taxon>Eukaryota</taxon>
        <taxon>Metazoa</taxon>
        <taxon>Chordata</taxon>
        <taxon>Craniata</taxon>
        <taxon>Vertebrata</taxon>
        <taxon>Euteleostomi</taxon>
        <taxon>Actinopterygii</taxon>
        <taxon>Neopterygii</taxon>
        <taxon>Teleostei</taxon>
        <taxon>Anguilliformes</taxon>
        <taxon>Congridae</taxon>
        <taxon>Conger</taxon>
    </lineage>
</organism>
<dbReference type="InterPro" id="IPR043502">
    <property type="entry name" value="DNA/RNA_pol_sf"/>
</dbReference>
<evidence type="ECO:0000256" key="2">
    <source>
        <dbReference type="ARBA" id="ARBA00022679"/>
    </source>
</evidence>
<gene>
    <name evidence="9" type="ORF">COCON_G00192760</name>
</gene>
<dbReference type="PANTHER" id="PTHR22901:SF0">
    <property type="entry name" value="SIALATE O-ACETYLESTERASE"/>
    <property type="match status" value="1"/>
</dbReference>
<dbReference type="InterPro" id="IPR021109">
    <property type="entry name" value="Peptidase_aspartic_dom_sf"/>
</dbReference>
<keyword evidence="3" id="KW-0548">Nucleotidyltransferase</keyword>
<evidence type="ECO:0000256" key="6">
    <source>
        <dbReference type="ARBA" id="ARBA00022801"/>
    </source>
</evidence>
<feature type="domain" description="Peptidase A2" evidence="8">
    <location>
        <begin position="40"/>
        <end position="112"/>
    </location>
</feature>
<keyword evidence="4" id="KW-0540">Nuclease</keyword>
<evidence type="ECO:0000313" key="9">
    <source>
        <dbReference type="EMBL" id="KAJ8257124.1"/>
    </source>
</evidence>
<dbReference type="Proteomes" id="UP001152803">
    <property type="component" value="Unassembled WGS sequence"/>
</dbReference>
<dbReference type="CDD" id="cd01647">
    <property type="entry name" value="RT_LTR"/>
    <property type="match status" value="1"/>
</dbReference>
<dbReference type="GO" id="GO:0001681">
    <property type="term" value="F:sialate O-acetylesterase activity"/>
    <property type="evidence" value="ECO:0007669"/>
    <property type="project" value="InterPro"/>
</dbReference>
<dbReference type="InterPro" id="IPR036514">
    <property type="entry name" value="SGNH_hydro_sf"/>
</dbReference>
<sequence>MPASMQLQCVGKRTGRHSLAAVSVGHPAGLLYVTDSLSGRRFLCDTGAQVSVLPASVVDLRQAKQGPALEAANGSAIPTFGTRTVTLCFADQRFTWDFVLAKVSTPLLGADFLCANSLLVDVGNRRLINAETFGSLPCERSDAAAMKLSSAVSPADVFSPLLLEFSDIATPTFSSTATKHGVEHHISTEGPPVHARARRLDPHKLAIAKDEFASMEKLGIIRRSDSPWASPLHLVPKSNGGWRPCGDYRRLNGATTPDRYPVPHIQDFSAHLAGATIFSKVDLVRSYHQVPVSPQDIPKTAVITPFGLFEFLRMPFGLRNAAQTFQRLMDVVLRDLSQRTRCFCSGADVRFASYYGDHMVLQQAPARAVLWGYGSDQYKVSVILQGTNLYHAADVYVQNGVWRVTLPPTKAGGPYSVNVSQQGSQVTLTDLMFGDVWMCGGQSNMRFSVSEEFNGSAEMALAPQYPDVRIFMAASNLSKEELMDLPKVRMPWSVPTAERVGHFSAVCWLFGRYLYQALHKCGLEKQEEVYSSDSNFSRDDVGPAKRNNSVLWNAMIHPFLNMTIKGVIWYQGESNTWYHLEKYSCSFPAMIDDWRAAFHLGSGGQTAPDFPFGFVQLCTRNKTEDGFPVLRWHQTADYGFAPNPRMNNTFMAVALDLPDEKSPWGSIHPRFKQDVAYRLTLGARAVAYGEKGVSFQGPFPDSVQLIGDSINITYNQPVSVTPTKSVFEICCTEEKKPCNGSSKWLPAPTMQWGERYVQVSVSRCESVVSGLRYAWSDWPCEFKACPVYSADRGLPAPPFTLNTLP</sequence>
<evidence type="ECO:0000313" key="10">
    <source>
        <dbReference type="Proteomes" id="UP001152803"/>
    </source>
</evidence>